<name>A0ABS8DN48_9FIRM</name>
<evidence type="ECO:0000313" key="3">
    <source>
        <dbReference type="Proteomes" id="UP001299546"/>
    </source>
</evidence>
<protein>
    <recommendedName>
        <fullName evidence="1">RDRP core domain-containing protein</fullName>
    </recommendedName>
</protein>
<reference evidence="2 3" key="1">
    <citation type="submission" date="2021-10" db="EMBL/GenBank/DDBJ databases">
        <title>Collection of gut derived symbiotic bacterial strains cultured from healthy donors.</title>
        <authorList>
            <person name="Lin H."/>
            <person name="Littmann E."/>
            <person name="Kohout C."/>
            <person name="Pamer E.G."/>
        </authorList>
    </citation>
    <scope>NUCLEOTIDE SEQUENCE [LARGE SCALE GENOMIC DNA]</scope>
    <source>
        <strain evidence="2 3">DFI.1.165</strain>
    </source>
</reference>
<dbReference type="EMBL" id="JAJCIS010000021">
    <property type="protein sequence ID" value="MCB7389259.1"/>
    <property type="molecule type" value="Genomic_DNA"/>
</dbReference>
<evidence type="ECO:0000259" key="1">
    <source>
        <dbReference type="Pfam" id="PF05183"/>
    </source>
</evidence>
<evidence type="ECO:0000313" key="2">
    <source>
        <dbReference type="EMBL" id="MCB7389259.1"/>
    </source>
</evidence>
<sequence length="922" mass="107709">MSLDSQIFMYSVDTGHFYSRREAYLHRMNCRYRSEKNYLSSRIAFFDDVMQEYGYTSKDLNDIKNGRFAEMAHYIPGTSGLLHEYFYWHSRIRHKRKKAAESKAALLRLLKNKAEQNEKTGGRDHTRSVREEELRDTNIISVFESSLTRMLGIQEEELSDALLVVQIYYFDVFKDISFHGFLFRGEKYRYYTSSAGQIRKKKAVFIKEALWEQFEKTIMCGLTLERINAKGGNNVNKHLAYMALTNSATDLWEDFDIQRSIVVEDFETSVGGTVDFIDETDYSVTRQYMDIPIPHTDGAGMVLPSLLPRNAMFRAPWIKGLLGVFDFRRYLRETDCPPIVRDIYGQEHDILAEDIQIIFTKSQFKMYKYYQSWDEYKAYYEKYHCTAGLCNVEEPRIKNARINYQMLQTLTDVSESEILELASPSIRRITGICSSEECMMEALGITPYNMHPTPFQEAVKLYPALLNDTYTKDMLRDIKNSLLKKYRSGKLEILGKYTFVLPDFYAACEYWFGGRERPMGLLKEGEVYCRLFPRHEKLDCLRSPHLYKEHAVRRNMACPASHAGQELRREEMETWFLTDAVYTSTQDLISKILMFDCDGDKLLLVAEPQFVSIAQRNMKDIVPLYYHMKKAKPQQLSAQTIYQGLNTAFIHSNIGVYSNHISKIWNSDVFLSGTEEERREAVNCVKLLCCENNFVIDSAKTLYMPKRPDWFAPVVSQFTRQKLPAFFCFAKDKTPEQIAPRNRSFVNRLYDLIPNPPLRAASLKLAPLDYRKLMADPNIRCPREVSDLYQKLNPVYRYKINMKEEYADNLHYVACEIRGQFLRLGYSEETLADMLVSYTYGNEKRCKELLWFCFGRVIAANLKHNIETPKTKYIRCSDCGEWVEVPSSSRSPRCPRCREAATLTKYSRYNSKRKQLPPVRAR</sequence>
<accession>A0ABS8DN48</accession>
<gene>
    <name evidence="2" type="ORF">LIZ65_18410</name>
</gene>
<organism evidence="2 3">
    <name type="scientific">Bariatricus massiliensis</name>
    <dbReference type="NCBI Taxonomy" id="1745713"/>
    <lineage>
        <taxon>Bacteria</taxon>
        <taxon>Bacillati</taxon>
        <taxon>Bacillota</taxon>
        <taxon>Clostridia</taxon>
        <taxon>Lachnospirales</taxon>
        <taxon>Lachnospiraceae</taxon>
        <taxon>Bariatricus</taxon>
    </lineage>
</organism>
<dbReference type="Pfam" id="PF05183">
    <property type="entry name" value="RdRP"/>
    <property type="match status" value="1"/>
</dbReference>
<feature type="domain" description="RDRP core" evidence="1">
    <location>
        <begin position="168"/>
        <end position="750"/>
    </location>
</feature>
<comment type="caution">
    <text evidence="2">The sequence shown here is derived from an EMBL/GenBank/DDBJ whole genome shotgun (WGS) entry which is preliminary data.</text>
</comment>
<keyword evidence="3" id="KW-1185">Reference proteome</keyword>
<dbReference type="RefSeq" id="WP_066735845.1">
    <property type="nucleotide sequence ID" value="NZ_JAJCIQ010000020.1"/>
</dbReference>
<dbReference type="InterPro" id="IPR057596">
    <property type="entry name" value="RDRP_core"/>
</dbReference>
<proteinExistence type="predicted"/>
<dbReference type="Proteomes" id="UP001299546">
    <property type="component" value="Unassembled WGS sequence"/>
</dbReference>